<feature type="non-terminal residue" evidence="1">
    <location>
        <position position="382"/>
    </location>
</feature>
<dbReference type="AlphaFoldDB" id="A0A9N9D3R7"/>
<evidence type="ECO:0000313" key="2">
    <source>
        <dbReference type="Proteomes" id="UP000789396"/>
    </source>
</evidence>
<feature type="non-terminal residue" evidence="1">
    <location>
        <position position="1"/>
    </location>
</feature>
<name>A0A9N9D3R7_9GLOM</name>
<protein>
    <submittedName>
        <fullName evidence="1">4220_t:CDS:1</fullName>
    </submittedName>
</protein>
<sequence length="382" mass="44555">MSLTNLQNLALNILKETKHNIVQDIVITELPPCKLYENKILSVNFESFTILSYPPLHETEGGHNNNPILIENETHKKHHQEASEIFNFAGFKDTKIDNNPIIDLILQHNLNCVAHNDPIRSGHLFATFPHPLLYNKNPDKFDAIINRNDRQFGKLAHPLSRKMAEWFFEIYKRSDFTSHHFERPEFLTSKEGHLAVQIAQLSVNHYQKTGMNSQSVNSEATWVNFVETLLKGIINRIKNLTDAEKLQREIKLAHDSLLRDIQSKYSARISKEVAKKIFEIPFITSQITGEYFENRTLHPILTTWELCRFRIDFHKLERINDIQKIFSGIFVLQELFEKIDTSWNELFIFLADAPQLLPKKRYNLSTGIIPFYHYALGEYDSL</sequence>
<keyword evidence="2" id="KW-1185">Reference proteome</keyword>
<dbReference type="EMBL" id="CAJVPZ010010656">
    <property type="protein sequence ID" value="CAG8621846.1"/>
    <property type="molecule type" value="Genomic_DNA"/>
</dbReference>
<accession>A0A9N9D3R7</accession>
<organism evidence="1 2">
    <name type="scientific">Racocetra fulgida</name>
    <dbReference type="NCBI Taxonomy" id="60492"/>
    <lineage>
        <taxon>Eukaryota</taxon>
        <taxon>Fungi</taxon>
        <taxon>Fungi incertae sedis</taxon>
        <taxon>Mucoromycota</taxon>
        <taxon>Glomeromycotina</taxon>
        <taxon>Glomeromycetes</taxon>
        <taxon>Diversisporales</taxon>
        <taxon>Gigasporaceae</taxon>
        <taxon>Racocetra</taxon>
    </lineage>
</organism>
<proteinExistence type="predicted"/>
<evidence type="ECO:0000313" key="1">
    <source>
        <dbReference type="EMBL" id="CAG8621846.1"/>
    </source>
</evidence>
<reference evidence="1" key="1">
    <citation type="submission" date="2021-06" db="EMBL/GenBank/DDBJ databases">
        <authorList>
            <person name="Kallberg Y."/>
            <person name="Tangrot J."/>
            <person name="Rosling A."/>
        </authorList>
    </citation>
    <scope>NUCLEOTIDE SEQUENCE</scope>
    <source>
        <strain evidence="1">IN212</strain>
    </source>
</reference>
<dbReference type="Proteomes" id="UP000789396">
    <property type="component" value="Unassembled WGS sequence"/>
</dbReference>
<dbReference type="OrthoDB" id="2426283at2759"/>
<gene>
    <name evidence="1" type="ORF">RFULGI_LOCUS7390</name>
</gene>
<comment type="caution">
    <text evidence="1">The sequence shown here is derived from an EMBL/GenBank/DDBJ whole genome shotgun (WGS) entry which is preliminary data.</text>
</comment>